<name>A0A419ACI8_9RHOB</name>
<proteinExistence type="predicted"/>
<organism evidence="1 2">
    <name type="scientific">Paracoccus siganidrum</name>
    <dbReference type="NCBI Taxonomy" id="1276757"/>
    <lineage>
        <taxon>Bacteria</taxon>
        <taxon>Pseudomonadati</taxon>
        <taxon>Pseudomonadota</taxon>
        <taxon>Alphaproteobacteria</taxon>
        <taxon>Rhodobacterales</taxon>
        <taxon>Paracoccaceae</taxon>
        <taxon>Paracoccus</taxon>
    </lineage>
</organism>
<evidence type="ECO:0000313" key="2">
    <source>
        <dbReference type="Proteomes" id="UP000283587"/>
    </source>
</evidence>
<dbReference type="EMBL" id="QZEW01000001">
    <property type="protein sequence ID" value="RJL22628.1"/>
    <property type="molecule type" value="Genomic_DNA"/>
</dbReference>
<dbReference type="AlphaFoldDB" id="A0A419ACI8"/>
<evidence type="ECO:0000313" key="1">
    <source>
        <dbReference type="EMBL" id="RJL22628.1"/>
    </source>
</evidence>
<protein>
    <submittedName>
        <fullName evidence="1">Uncharacterized protein</fullName>
    </submittedName>
</protein>
<comment type="caution">
    <text evidence="1">The sequence shown here is derived from an EMBL/GenBank/DDBJ whole genome shotgun (WGS) entry which is preliminary data.</text>
</comment>
<gene>
    <name evidence="1" type="ORF">D3P05_00055</name>
</gene>
<accession>A0A419ACI8</accession>
<dbReference type="Proteomes" id="UP000283587">
    <property type="component" value="Unassembled WGS sequence"/>
</dbReference>
<reference evidence="2" key="1">
    <citation type="submission" date="2018-09" db="EMBL/GenBank/DDBJ databases">
        <title>Paracoccus onubensis nov. sp. a moderate halophilic bacterium isolated from Gruta de las Maravillas (Aracena, Spain).</title>
        <authorList>
            <person name="Jurado V."/>
            <person name="Gutierrez-Patricio S."/>
            <person name="Gonzalez-Pimentel J.L."/>
            <person name="Miller A.Z."/>
            <person name="Laiz L."/>
            <person name="Saiz-Jimenez C."/>
        </authorList>
    </citation>
    <scope>NUCLEOTIDE SEQUENCE [LARGE SCALE GENOMIC DNA]</scope>
    <source>
        <strain evidence="2">DSM 26381</strain>
    </source>
</reference>
<keyword evidence="2" id="KW-1185">Reference proteome</keyword>
<sequence length="196" mass="21736">MKMRWRRVGLVAALLVGLTWVGLERILMELSWRPVDLGADLDAEYGEPLRRGDTGVQVRDQPCMEQLVFKDMDVSISGPMPSPKDGEIVMAIYLSAPEALAGQLYLGPPARDLRVHGIPLCRASADLPSVGDTDGWGYLWVDFVDVKNRRFMTFQSEDPARILAWRSVRVDLHPIARKTASGGFAGITVSEKASRQ</sequence>